<dbReference type="FunFam" id="3.90.550.10:FF:000196">
    <property type="entry name" value="Glycosyl transferase"/>
    <property type="match status" value="1"/>
</dbReference>
<keyword evidence="3" id="KW-1003">Cell membrane</keyword>
<dbReference type="AlphaFoldDB" id="A0A8J3J665"/>
<dbReference type="SUPFAM" id="SSF53448">
    <property type="entry name" value="Nucleotide-diphospho-sugar transferases"/>
    <property type="match status" value="1"/>
</dbReference>
<gene>
    <name evidence="9" type="ORF">Aru02nite_64290</name>
</gene>
<dbReference type="GO" id="GO:0005886">
    <property type="term" value="C:plasma membrane"/>
    <property type="evidence" value="ECO:0007669"/>
    <property type="project" value="UniProtKB-SubCell"/>
</dbReference>
<evidence type="ECO:0000256" key="2">
    <source>
        <dbReference type="ARBA" id="ARBA00010488"/>
    </source>
</evidence>
<dbReference type="PANTHER" id="PTHR37316:SF3">
    <property type="entry name" value="TEICHOIC ACID GLYCEROL-PHOSPHATE TRANSFERASE"/>
    <property type="match status" value="1"/>
</dbReference>
<evidence type="ECO:0000256" key="7">
    <source>
        <dbReference type="SAM" id="MobiDB-lite"/>
    </source>
</evidence>
<dbReference type="Pfam" id="PF00535">
    <property type="entry name" value="Glycos_transf_2"/>
    <property type="match status" value="1"/>
</dbReference>
<dbReference type="InterPro" id="IPR043148">
    <property type="entry name" value="TagF_C"/>
</dbReference>
<dbReference type="Pfam" id="PF04464">
    <property type="entry name" value="Glyphos_transf"/>
    <property type="match status" value="1"/>
</dbReference>
<evidence type="ECO:0000256" key="3">
    <source>
        <dbReference type="ARBA" id="ARBA00022475"/>
    </source>
</evidence>
<dbReference type="PANTHER" id="PTHR37316">
    <property type="entry name" value="TEICHOIC ACID GLYCEROL-PHOSPHATE PRIMASE"/>
    <property type="match status" value="1"/>
</dbReference>
<dbReference type="GO" id="GO:0047355">
    <property type="term" value="F:CDP-glycerol glycerophosphotransferase activity"/>
    <property type="evidence" value="ECO:0007669"/>
    <property type="project" value="InterPro"/>
</dbReference>
<dbReference type="SUPFAM" id="SSF53756">
    <property type="entry name" value="UDP-Glycosyltransferase/glycogen phosphorylase"/>
    <property type="match status" value="1"/>
</dbReference>
<dbReference type="InterPro" id="IPR051612">
    <property type="entry name" value="Teichoic_Acid_Biosynth"/>
</dbReference>
<dbReference type="Proteomes" id="UP000612808">
    <property type="component" value="Unassembled WGS sequence"/>
</dbReference>
<keyword evidence="6" id="KW-0472">Membrane</keyword>
<dbReference type="InterPro" id="IPR029044">
    <property type="entry name" value="Nucleotide-diphossugar_trans"/>
</dbReference>
<dbReference type="Gene3D" id="3.90.550.10">
    <property type="entry name" value="Spore Coat Polysaccharide Biosynthesis Protein SpsA, Chain A"/>
    <property type="match status" value="1"/>
</dbReference>
<sequence length="745" mass="83841">MSFLSIVVPVYRVQAYVSECLDSLLEQSFSDIEIIAVDDCSPDRSGELLDDYARRDSRVRVLHLPENRGLGPARNAGLAAATGRYVWFLDSDDWVAPDCLRKIAERLRATRPDVLVVDYARAYWNLKAVRNTSGHLLADAPEVFRASEYPDLLRLFPGVWTKIVRRDFLRATDIGFPAGYYEDLPFTYPLLCAASRIAVLDEVCVYYRQRRHGSILTSHGRDHLVLLDQYREVFGRLRRAGTPPELRTVVFDRMVDHLLLMLSRRGRLGAGTTARPVRRMFFREAADLCRIHRPAGWRQPPGINAVRYRLLEAGSWPLFCALRIVYQVLRVGRDTARRVARPLRRRVRRARSAARTAMLRGYYQLQRRLPIDGNLAVYSIYWGAGYGCHAAAIYERALTVAPHVRGVWIVTPEARENVPAGVAAATIGSAAYYRALARAKYVFNNVNFPDFMVKRPGSVHVQTHHGTPLKAMGIDLQRCPTLARGNNFANLLKRCDRWDYSLSYSPYCSQVWEHAYPARFTELEYGAPRNDALVAPDPGRIAEIRAGLGIGPDETVVLYAPTFREYRRSGTPLVDYERLRDAIGPNARLLVREHHFDRSPARDDLPAGILDVSHHPRVADLYLAADALVTDYSSGMFDYAVLDRPIVVYAPDWEVYRTIRGAYFDLMAQPPGVVARTADELLAAFRTGAYADAGATTARAAFRERFCGLDDGHAAERVVRHVMLGQPQAARDTSRGEHATAAAPA</sequence>
<dbReference type="EMBL" id="BOMB01000044">
    <property type="protein sequence ID" value="GID15540.1"/>
    <property type="molecule type" value="Genomic_DNA"/>
</dbReference>
<feature type="region of interest" description="Disordered" evidence="7">
    <location>
        <begin position="726"/>
        <end position="745"/>
    </location>
</feature>
<evidence type="ECO:0000256" key="1">
    <source>
        <dbReference type="ARBA" id="ARBA00004202"/>
    </source>
</evidence>
<comment type="subcellular location">
    <subcellularLocation>
        <location evidence="1">Cell membrane</location>
        <topology evidence="1">Peripheral membrane protein</topology>
    </subcellularLocation>
</comment>
<protein>
    <submittedName>
        <fullName evidence="9">Glycosyl transferase</fullName>
    </submittedName>
</protein>
<dbReference type="InterPro" id="IPR043149">
    <property type="entry name" value="TagF_N"/>
</dbReference>
<organism evidence="9 10">
    <name type="scientific">Actinocatenispora rupis</name>
    <dbReference type="NCBI Taxonomy" id="519421"/>
    <lineage>
        <taxon>Bacteria</taxon>
        <taxon>Bacillati</taxon>
        <taxon>Actinomycetota</taxon>
        <taxon>Actinomycetes</taxon>
        <taxon>Micromonosporales</taxon>
        <taxon>Micromonosporaceae</taxon>
        <taxon>Actinocatenispora</taxon>
    </lineage>
</organism>
<keyword evidence="10" id="KW-1185">Reference proteome</keyword>
<dbReference type="InterPro" id="IPR001173">
    <property type="entry name" value="Glyco_trans_2-like"/>
</dbReference>
<dbReference type="CDD" id="cd00761">
    <property type="entry name" value="Glyco_tranf_GTA_type"/>
    <property type="match status" value="1"/>
</dbReference>
<dbReference type="InterPro" id="IPR007554">
    <property type="entry name" value="Glycerophosphate_synth"/>
</dbReference>
<evidence type="ECO:0000313" key="10">
    <source>
        <dbReference type="Proteomes" id="UP000612808"/>
    </source>
</evidence>
<feature type="domain" description="Glycosyltransferase 2-like" evidence="8">
    <location>
        <begin position="5"/>
        <end position="134"/>
    </location>
</feature>
<evidence type="ECO:0000259" key="8">
    <source>
        <dbReference type="Pfam" id="PF00535"/>
    </source>
</evidence>
<dbReference type="RefSeq" id="WP_203663898.1">
    <property type="nucleotide sequence ID" value="NZ_BAAAZM010000023.1"/>
</dbReference>
<evidence type="ECO:0000256" key="6">
    <source>
        <dbReference type="ARBA" id="ARBA00023136"/>
    </source>
</evidence>
<comment type="caution">
    <text evidence="9">The sequence shown here is derived from an EMBL/GenBank/DDBJ whole genome shotgun (WGS) entry which is preliminary data.</text>
</comment>
<evidence type="ECO:0000256" key="4">
    <source>
        <dbReference type="ARBA" id="ARBA00022679"/>
    </source>
</evidence>
<keyword evidence="5" id="KW-0777">Teichoic acid biosynthesis</keyword>
<evidence type="ECO:0000313" key="9">
    <source>
        <dbReference type="EMBL" id="GID15540.1"/>
    </source>
</evidence>
<comment type="similarity">
    <text evidence="2">Belongs to the CDP-glycerol glycerophosphotransferase family.</text>
</comment>
<proteinExistence type="inferred from homology"/>
<dbReference type="GO" id="GO:0019350">
    <property type="term" value="P:teichoic acid biosynthetic process"/>
    <property type="evidence" value="ECO:0007669"/>
    <property type="project" value="UniProtKB-KW"/>
</dbReference>
<dbReference type="Gene3D" id="3.40.50.11820">
    <property type="match status" value="1"/>
</dbReference>
<accession>A0A8J3J665</accession>
<evidence type="ECO:0000256" key="5">
    <source>
        <dbReference type="ARBA" id="ARBA00022944"/>
    </source>
</evidence>
<dbReference type="Gene3D" id="3.40.50.12580">
    <property type="match status" value="1"/>
</dbReference>
<name>A0A8J3J665_9ACTN</name>
<reference evidence="9" key="1">
    <citation type="submission" date="2021-01" db="EMBL/GenBank/DDBJ databases">
        <title>Whole genome shotgun sequence of Actinocatenispora rupis NBRC 107355.</title>
        <authorList>
            <person name="Komaki H."/>
            <person name="Tamura T."/>
        </authorList>
    </citation>
    <scope>NUCLEOTIDE SEQUENCE</scope>
    <source>
        <strain evidence="9">NBRC 107355</strain>
    </source>
</reference>
<keyword evidence="4 9" id="KW-0808">Transferase</keyword>